<reference evidence="3" key="1">
    <citation type="submission" date="2022-07" db="EMBL/GenBank/DDBJ databases">
        <title>Complete genome sequence of Salinispirillum sp. LH10-3-1 capable of multiple carbohydrate inversion isolated from a soda lake.</title>
        <authorList>
            <person name="Liu J."/>
            <person name="Zhai Y."/>
            <person name="Zhang H."/>
            <person name="Yang H."/>
            <person name="Qu J."/>
            <person name="Li J."/>
        </authorList>
    </citation>
    <scope>NUCLEOTIDE SEQUENCE</scope>
    <source>
        <strain evidence="3">LH 10-3-1</strain>
    </source>
</reference>
<dbReference type="EMBL" id="CP101717">
    <property type="protein sequence ID" value="WLD57562.1"/>
    <property type="molecule type" value="Genomic_DNA"/>
</dbReference>
<protein>
    <submittedName>
        <fullName evidence="3">Acyl-CoA thioesterase</fullName>
    </submittedName>
</protein>
<comment type="similarity">
    <text evidence="1">Belongs to the 4-hydroxybenzoyl-CoA thioesterase family.</text>
</comment>
<proteinExistence type="inferred from homology"/>
<keyword evidence="2" id="KW-0378">Hydrolase</keyword>
<accession>A0AB38YDX4</accession>
<evidence type="ECO:0000256" key="1">
    <source>
        <dbReference type="ARBA" id="ARBA00005953"/>
    </source>
</evidence>
<dbReference type="InterPro" id="IPR050563">
    <property type="entry name" value="4-hydroxybenzoyl-CoA_TE"/>
</dbReference>
<dbReference type="Gene3D" id="3.10.129.10">
    <property type="entry name" value="Hotdog Thioesterase"/>
    <property type="match status" value="1"/>
</dbReference>
<dbReference type="Pfam" id="PF13279">
    <property type="entry name" value="4HBT_2"/>
    <property type="match status" value="1"/>
</dbReference>
<sequence length="132" mass="15119">MNHAFRLDFKVRDYECDLQGIVNNAVYQNYLEHARHEFLLEKGVDFAALSRAGTNLVVVRAELDYKASLTSGDHFWIDLRLVPNGRLRFDFMQDIVRAHDEALCVRAKITGAAINARGRPFLPDEVTHLFSN</sequence>
<dbReference type="PANTHER" id="PTHR31793:SF27">
    <property type="entry name" value="NOVEL THIOESTERASE SUPERFAMILY DOMAIN AND SAPOSIN A-TYPE DOMAIN CONTAINING PROTEIN (0610012H03RIK)"/>
    <property type="match status" value="1"/>
</dbReference>
<dbReference type="InterPro" id="IPR006684">
    <property type="entry name" value="YbgC/YbaW"/>
</dbReference>
<dbReference type="CDD" id="cd00586">
    <property type="entry name" value="4HBT"/>
    <property type="match status" value="1"/>
</dbReference>
<gene>
    <name evidence="3" type="ORF">NFC81_12695</name>
</gene>
<organism evidence="3">
    <name type="scientific">Salinispirillum sp. LH 10-3-1</name>
    <dbReference type="NCBI Taxonomy" id="2952525"/>
    <lineage>
        <taxon>Bacteria</taxon>
        <taxon>Pseudomonadati</taxon>
        <taxon>Pseudomonadota</taxon>
        <taxon>Gammaproteobacteria</taxon>
        <taxon>Oceanospirillales</taxon>
        <taxon>Saccharospirillaceae</taxon>
        <taxon>Salinispirillum</taxon>
    </lineage>
</organism>
<dbReference type="PANTHER" id="PTHR31793">
    <property type="entry name" value="4-HYDROXYBENZOYL-COA THIOESTERASE FAMILY MEMBER"/>
    <property type="match status" value="1"/>
</dbReference>
<name>A0AB38YDX4_9GAMM</name>
<dbReference type="InterPro" id="IPR029069">
    <property type="entry name" value="HotDog_dom_sf"/>
</dbReference>
<dbReference type="GO" id="GO:0047617">
    <property type="term" value="F:fatty acyl-CoA hydrolase activity"/>
    <property type="evidence" value="ECO:0007669"/>
    <property type="project" value="TreeGrafter"/>
</dbReference>
<evidence type="ECO:0000313" key="3">
    <source>
        <dbReference type="EMBL" id="WLD57562.1"/>
    </source>
</evidence>
<dbReference type="AlphaFoldDB" id="A0AB38YDX4"/>
<dbReference type="SUPFAM" id="SSF54637">
    <property type="entry name" value="Thioesterase/thiol ester dehydrase-isomerase"/>
    <property type="match status" value="1"/>
</dbReference>
<dbReference type="RefSeq" id="WP_304994847.1">
    <property type="nucleotide sequence ID" value="NZ_CP101717.1"/>
</dbReference>
<dbReference type="PIRSF" id="PIRSF003230">
    <property type="entry name" value="YbgC"/>
    <property type="match status" value="1"/>
</dbReference>
<evidence type="ECO:0000256" key="2">
    <source>
        <dbReference type="ARBA" id="ARBA00022801"/>
    </source>
</evidence>